<dbReference type="InterPro" id="IPR039425">
    <property type="entry name" value="RNA_pol_sigma-70-like"/>
</dbReference>
<dbReference type="SUPFAM" id="SSF88946">
    <property type="entry name" value="Sigma2 domain of RNA polymerase sigma factors"/>
    <property type="match status" value="1"/>
</dbReference>
<reference evidence="7 8" key="1">
    <citation type="journal article" date="2019" name="Nat. Med.">
        <title>A library of human gut bacterial isolates paired with longitudinal multiomics data enables mechanistic microbiome research.</title>
        <authorList>
            <person name="Poyet M."/>
            <person name="Groussin M."/>
            <person name="Gibbons S.M."/>
            <person name="Avila-Pacheco J."/>
            <person name="Jiang X."/>
            <person name="Kearney S.M."/>
            <person name="Perrotta A.R."/>
            <person name="Berdy B."/>
            <person name="Zhao S."/>
            <person name="Lieberman T.D."/>
            <person name="Swanson P.K."/>
            <person name="Smith M."/>
            <person name="Roesemann S."/>
            <person name="Alexander J.E."/>
            <person name="Rich S.A."/>
            <person name="Livny J."/>
            <person name="Vlamakis H."/>
            <person name="Clish C."/>
            <person name="Bullock K."/>
            <person name="Deik A."/>
            <person name="Scott J."/>
            <person name="Pierce K.A."/>
            <person name="Xavier R.J."/>
            <person name="Alm E.J."/>
        </authorList>
    </citation>
    <scope>NUCLEOTIDE SEQUENCE [LARGE SCALE GENOMIC DNA]</scope>
    <source>
        <strain evidence="7 8">BIOML-A32</strain>
    </source>
</reference>
<dbReference type="InterPro" id="IPR014284">
    <property type="entry name" value="RNA_pol_sigma-70_dom"/>
</dbReference>
<feature type="domain" description="RNA polymerase sigma factor 70 region 4 type 2" evidence="6">
    <location>
        <begin position="127"/>
        <end position="179"/>
    </location>
</feature>
<evidence type="ECO:0000259" key="6">
    <source>
        <dbReference type="Pfam" id="PF08281"/>
    </source>
</evidence>
<evidence type="ECO:0000259" key="5">
    <source>
        <dbReference type="Pfam" id="PF04542"/>
    </source>
</evidence>
<dbReference type="RefSeq" id="WP_129943684.1">
    <property type="nucleotide sequence ID" value="NZ_WKMC01000049.1"/>
</dbReference>
<dbReference type="InterPro" id="IPR007627">
    <property type="entry name" value="RNA_pol_sigma70_r2"/>
</dbReference>
<evidence type="ECO:0000313" key="8">
    <source>
        <dbReference type="Proteomes" id="UP000441358"/>
    </source>
</evidence>
<dbReference type="Pfam" id="PF04542">
    <property type="entry name" value="Sigma70_r2"/>
    <property type="match status" value="1"/>
</dbReference>
<dbReference type="PANTHER" id="PTHR43133">
    <property type="entry name" value="RNA POLYMERASE ECF-TYPE SIGMA FACTO"/>
    <property type="match status" value="1"/>
</dbReference>
<proteinExistence type="inferred from homology"/>
<evidence type="ECO:0000256" key="3">
    <source>
        <dbReference type="ARBA" id="ARBA00023082"/>
    </source>
</evidence>
<dbReference type="GO" id="GO:0006352">
    <property type="term" value="P:DNA-templated transcription initiation"/>
    <property type="evidence" value="ECO:0007669"/>
    <property type="project" value="InterPro"/>
</dbReference>
<keyword evidence="4" id="KW-0804">Transcription</keyword>
<dbReference type="Pfam" id="PF08281">
    <property type="entry name" value="Sigma70_r4_2"/>
    <property type="match status" value="1"/>
</dbReference>
<dbReference type="InterPro" id="IPR013325">
    <property type="entry name" value="RNA_pol_sigma_r2"/>
</dbReference>
<dbReference type="GO" id="GO:0016987">
    <property type="term" value="F:sigma factor activity"/>
    <property type="evidence" value="ECO:0007669"/>
    <property type="project" value="UniProtKB-KW"/>
</dbReference>
<dbReference type="InterPro" id="IPR014327">
    <property type="entry name" value="RNA_pol_sigma70_bacteroid"/>
</dbReference>
<keyword evidence="3" id="KW-0731">Sigma factor</keyword>
<dbReference type="InterPro" id="IPR013249">
    <property type="entry name" value="RNA_pol_sigma70_r4_t2"/>
</dbReference>
<dbReference type="GO" id="GO:0003677">
    <property type="term" value="F:DNA binding"/>
    <property type="evidence" value="ECO:0007669"/>
    <property type="project" value="InterPro"/>
</dbReference>
<dbReference type="InterPro" id="IPR036388">
    <property type="entry name" value="WH-like_DNA-bd_sf"/>
</dbReference>
<dbReference type="InterPro" id="IPR013324">
    <property type="entry name" value="RNA_pol_sigma_r3/r4-like"/>
</dbReference>
<comment type="similarity">
    <text evidence="1">Belongs to the sigma-70 factor family. ECF subfamily.</text>
</comment>
<organism evidence="7 8">
    <name type="scientific">Parabacteroides distasonis</name>
    <dbReference type="NCBI Taxonomy" id="823"/>
    <lineage>
        <taxon>Bacteria</taxon>
        <taxon>Pseudomonadati</taxon>
        <taxon>Bacteroidota</taxon>
        <taxon>Bacteroidia</taxon>
        <taxon>Bacteroidales</taxon>
        <taxon>Tannerellaceae</taxon>
        <taxon>Parabacteroides</taxon>
    </lineage>
</organism>
<keyword evidence="2" id="KW-0805">Transcription regulation</keyword>
<name>A0A7K0HR52_PARDI</name>
<dbReference type="AlphaFoldDB" id="A0A7K0HR52"/>
<evidence type="ECO:0000256" key="2">
    <source>
        <dbReference type="ARBA" id="ARBA00023015"/>
    </source>
</evidence>
<dbReference type="Gene3D" id="1.10.10.10">
    <property type="entry name" value="Winged helix-like DNA-binding domain superfamily/Winged helix DNA-binding domain"/>
    <property type="match status" value="1"/>
</dbReference>
<protein>
    <submittedName>
        <fullName evidence="7">RNA polymerase sigma-70 factor</fullName>
    </submittedName>
</protein>
<sequence>MEGSGSCDCFSDEYLLSLLGKGDEQAFTIIYQRYHKLLYVVAYKYLKNDCSAKDSVQQIFYRLWESRSVLIINMNLRNYLYTMLKNHLLNEIRNNYMAMEKNYELAQEKVEYEDDLLDNIEKKEIEEQLYQAINGLPEQKKQVCLYKLRGNLSNLEIANKMGISVPTVKTHYAQAVKMLREHFNKFLFMICSFWLS</sequence>
<dbReference type="PANTHER" id="PTHR43133:SF46">
    <property type="entry name" value="RNA POLYMERASE SIGMA-70 FACTOR ECF SUBFAMILY"/>
    <property type="match status" value="1"/>
</dbReference>
<comment type="caution">
    <text evidence="7">The sequence shown here is derived from an EMBL/GenBank/DDBJ whole genome shotgun (WGS) entry which is preliminary data.</text>
</comment>
<dbReference type="NCBIfam" id="TIGR02937">
    <property type="entry name" value="sigma70-ECF"/>
    <property type="match status" value="1"/>
</dbReference>
<gene>
    <name evidence="7" type="ORF">GKD66_21635</name>
</gene>
<evidence type="ECO:0000256" key="1">
    <source>
        <dbReference type="ARBA" id="ARBA00010641"/>
    </source>
</evidence>
<dbReference type="Proteomes" id="UP000441358">
    <property type="component" value="Unassembled WGS sequence"/>
</dbReference>
<dbReference type="EMBL" id="WKMC01000049">
    <property type="protein sequence ID" value="MRZ52766.1"/>
    <property type="molecule type" value="Genomic_DNA"/>
</dbReference>
<dbReference type="Gene3D" id="1.10.1740.10">
    <property type="match status" value="1"/>
</dbReference>
<dbReference type="SUPFAM" id="SSF88659">
    <property type="entry name" value="Sigma3 and sigma4 domains of RNA polymerase sigma factors"/>
    <property type="match status" value="1"/>
</dbReference>
<evidence type="ECO:0000313" key="7">
    <source>
        <dbReference type="EMBL" id="MRZ52766.1"/>
    </source>
</evidence>
<feature type="domain" description="RNA polymerase sigma-70 region 2" evidence="5">
    <location>
        <begin position="30"/>
        <end position="95"/>
    </location>
</feature>
<evidence type="ECO:0000256" key="4">
    <source>
        <dbReference type="ARBA" id="ARBA00023163"/>
    </source>
</evidence>
<dbReference type="NCBIfam" id="TIGR02985">
    <property type="entry name" value="Sig70_bacteroi1"/>
    <property type="match status" value="1"/>
</dbReference>
<accession>A0A7K0HR52</accession>